<keyword evidence="1" id="KW-0472">Membrane</keyword>
<feature type="transmembrane region" description="Helical" evidence="1">
    <location>
        <begin position="12"/>
        <end position="36"/>
    </location>
</feature>
<keyword evidence="1" id="KW-1133">Transmembrane helix</keyword>
<gene>
    <name evidence="2" type="ORF">GCM10023092_25050</name>
</gene>
<evidence type="ECO:0000256" key="1">
    <source>
        <dbReference type="SAM" id="Phobius"/>
    </source>
</evidence>
<organism evidence="2 3">
    <name type="scientific">Rurimicrobium arvi</name>
    <dbReference type="NCBI Taxonomy" id="2049916"/>
    <lineage>
        <taxon>Bacteria</taxon>
        <taxon>Pseudomonadati</taxon>
        <taxon>Bacteroidota</taxon>
        <taxon>Chitinophagia</taxon>
        <taxon>Chitinophagales</taxon>
        <taxon>Chitinophagaceae</taxon>
        <taxon>Rurimicrobium</taxon>
    </lineage>
</organism>
<feature type="transmembrane region" description="Helical" evidence="1">
    <location>
        <begin position="42"/>
        <end position="61"/>
    </location>
</feature>
<proteinExistence type="predicted"/>
<dbReference type="EMBL" id="BAABEZ010000024">
    <property type="protein sequence ID" value="GAA4457795.1"/>
    <property type="molecule type" value="Genomic_DNA"/>
</dbReference>
<reference evidence="3" key="1">
    <citation type="journal article" date="2019" name="Int. J. Syst. Evol. Microbiol.">
        <title>The Global Catalogue of Microorganisms (GCM) 10K type strain sequencing project: providing services to taxonomists for standard genome sequencing and annotation.</title>
        <authorList>
            <consortium name="The Broad Institute Genomics Platform"/>
            <consortium name="The Broad Institute Genome Sequencing Center for Infectious Disease"/>
            <person name="Wu L."/>
            <person name="Ma J."/>
        </authorList>
    </citation>
    <scope>NUCLEOTIDE SEQUENCE [LARGE SCALE GENOMIC DNA]</scope>
    <source>
        <strain evidence="3">JCM 31921</strain>
    </source>
</reference>
<accession>A0ABP8N056</accession>
<evidence type="ECO:0000313" key="2">
    <source>
        <dbReference type="EMBL" id="GAA4457795.1"/>
    </source>
</evidence>
<evidence type="ECO:0008006" key="4">
    <source>
        <dbReference type="Google" id="ProtNLM"/>
    </source>
</evidence>
<protein>
    <recommendedName>
        <fullName evidence="4">SoxR reducing system RseC family protein</fullName>
    </recommendedName>
</protein>
<keyword evidence="3" id="KW-1185">Reference proteome</keyword>
<dbReference type="Proteomes" id="UP001501410">
    <property type="component" value="Unassembled WGS sequence"/>
</dbReference>
<keyword evidence="1" id="KW-0812">Transmembrane</keyword>
<evidence type="ECO:0000313" key="3">
    <source>
        <dbReference type="Proteomes" id="UP001501410"/>
    </source>
</evidence>
<dbReference type="RefSeq" id="WP_344827722.1">
    <property type="nucleotide sequence ID" value="NZ_BAABEZ010000024.1"/>
</dbReference>
<comment type="caution">
    <text evidence="2">The sequence shown here is derived from an EMBL/GenBank/DDBJ whole genome shotgun (WGS) entry which is preliminary data.</text>
</comment>
<name>A0ABP8N056_9BACT</name>
<sequence>MPDIMDKVTEAMGWIRIALSPAVAGGLTGGFIYLSYPGPDGVLAGLSCVLMGVITGAVWATRIARRKGTIRFLSQSRFTPELDDAAACTGKDSAN</sequence>